<dbReference type="SMART" id="SM00028">
    <property type="entry name" value="TPR"/>
    <property type="match status" value="4"/>
</dbReference>
<dbReference type="Gene3D" id="3.40.50.10070">
    <property type="entry name" value="TolB, N-terminal domain"/>
    <property type="match status" value="1"/>
</dbReference>
<evidence type="ECO:0000256" key="3">
    <source>
        <dbReference type="ARBA" id="ARBA00023163"/>
    </source>
</evidence>
<dbReference type="InterPro" id="IPR020449">
    <property type="entry name" value="Tscrpt_reg_AraC-type_HTH"/>
</dbReference>
<dbReference type="PANTHER" id="PTHR43280:SF2">
    <property type="entry name" value="HTH-TYPE TRANSCRIPTIONAL REGULATOR EXSA"/>
    <property type="match status" value="1"/>
</dbReference>
<dbReference type="PRINTS" id="PR00032">
    <property type="entry name" value="HTHARAC"/>
</dbReference>
<accession>A0ABS5JWC9</accession>
<dbReference type="Gene3D" id="1.25.40.10">
    <property type="entry name" value="Tetratricopeptide repeat domain"/>
    <property type="match status" value="2"/>
</dbReference>
<dbReference type="InterPro" id="IPR018060">
    <property type="entry name" value="HTH_AraC"/>
</dbReference>
<dbReference type="Gene3D" id="1.10.10.60">
    <property type="entry name" value="Homeodomain-like"/>
    <property type="match status" value="1"/>
</dbReference>
<name>A0ABS5JWC9_9BACT</name>
<keyword evidence="7" id="KW-1185">Reference proteome</keyword>
<organism evidence="6 7">
    <name type="scientific">Carboxylicivirga linearis</name>
    <dbReference type="NCBI Taxonomy" id="1628157"/>
    <lineage>
        <taxon>Bacteria</taxon>
        <taxon>Pseudomonadati</taxon>
        <taxon>Bacteroidota</taxon>
        <taxon>Bacteroidia</taxon>
        <taxon>Marinilabiliales</taxon>
        <taxon>Marinilabiliaceae</taxon>
        <taxon>Carboxylicivirga</taxon>
    </lineage>
</organism>
<keyword evidence="2" id="KW-0238">DNA-binding</keyword>
<dbReference type="EMBL" id="JAGUCO010000006">
    <property type="protein sequence ID" value="MBS2098784.1"/>
    <property type="molecule type" value="Genomic_DNA"/>
</dbReference>
<dbReference type="InterPro" id="IPR009057">
    <property type="entry name" value="Homeodomain-like_sf"/>
</dbReference>
<dbReference type="RefSeq" id="WP_212216026.1">
    <property type="nucleotide sequence ID" value="NZ_JAGUCO010000006.1"/>
</dbReference>
<evidence type="ECO:0000256" key="1">
    <source>
        <dbReference type="ARBA" id="ARBA00023015"/>
    </source>
</evidence>
<gene>
    <name evidence="6" type="ORF">KEM10_10885</name>
</gene>
<evidence type="ECO:0000313" key="7">
    <source>
        <dbReference type="Proteomes" id="UP000708576"/>
    </source>
</evidence>
<dbReference type="SUPFAM" id="SSF46689">
    <property type="entry name" value="Homeodomain-like"/>
    <property type="match status" value="1"/>
</dbReference>
<dbReference type="PROSITE" id="PS50005">
    <property type="entry name" value="TPR"/>
    <property type="match status" value="1"/>
</dbReference>
<feature type="repeat" description="TPR" evidence="4">
    <location>
        <begin position="466"/>
        <end position="499"/>
    </location>
</feature>
<dbReference type="SUPFAM" id="SSF48439">
    <property type="entry name" value="Protein prenylyltransferase"/>
    <property type="match status" value="1"/>
</dbReference>
<keyword evidence="1" id="KW-0805">Transcription regulation</keyword>
<dbReference type="Proteomes" id="UP000708576">
    <property type="component" value="Unassembled WGS sequence"/>
</dbReference>
<evidence type="ECO:0000256" key="2">
    <source>
        <dbReference type="ARBA" id="ARBA00023125"/>
    </source>
</evidence>
<sequence>MSKVDMETGNMPEDKFLKKVKEIILAHLEDDSFGVANLAREMGLSRSQLFRKLKSCSNYSANQLIRNIRLAEACKLIEEDTYTVSEVAYKVGFSSPSYFNKCFHDQYGCAPSDYLKTKTEQAVPVEKTLQRSLRPVLKIVIPAVMVLSVILLLSLIRNNSNTSVNAASVSEHSIAVMPLLDLSENKQREHIAVGLTDAIILELSRIKNLRVISRGSAMLFQDSVLPYSNIAAQLGVNLLLEGSIVYNDDSMRVTVQLIEPFPEEKHLWANKYEESSLNIIHLSNDISNAIANEIELVVDDSKKTSSVNPNVYDLYLKAHHLWLTQKPQSIRDAIDYLQQSMAIDSGYAPAYSLLAECYISLNKFIRNNDEKLKNRQNGRAAIDKALNKAIEIDGSLAEAYITKGNILGKFDYNWEGMKTMVEKGLKLNPNKSTGYIALYYYYLVKGELDKCIAMAHKAEELDPLNPRTLNTVANAYVLAGRYSEAIEQYQDVIKMFSDYGFAWDGLGYAYYMMGDTTNAIEAWSELHRIIGNTELVKYYQTESFKKSIRFWLDKTTTGEKMYCSNPSIIAMVHLFVDDPEGAMDYIEFAYKYKHLDLPFMIIKPNFRKLYNHPGFNEIAKKVGVNLNNYKKMNI</sequence>
<evidence type="ECO:0000256" key="4">
    <source>
        <dbReference type="PROSITE-ProRule" id="PRU00339"/>
    </source>
</evidence>
<dbReference type="InterPro" id="IPR011990">
    <property type="entry name" value="TPR-like_helical_dom_sf"/>
</dbReference>
<comment type="caution">
    <text evidence="6">The sequence shown here is derived from an EMBL/GenBank/DDBJ whole genome shotgun (WGS) entry which is preliminary data.</text>
</comment>
<feature type="domain" description="HTH araC/xylS-type" evidence="5">
    <location>
        <begin position="18"/>
        <end position="117"/>
    </location>
</feature>
<dbReference type="SUPFAM" id="SSF48452">
    <property type="entry name" value="TPR-like"/>
    <property type="match status" value="1"/>
</dbReference>
<protein>
    <submittedName>
        <fullName evidence="6">Helix-turn-helix domain-containing protein</fullName>
    </submittedName>
</protein>
<dbReference type="SMART" id="SM00342">
    <property type="entry name" value="HTH_ARAC"/>
    <property type="match status" value="1"/>
</dbReference>
<dbReference type="PROSITE" id="PS01124">
    <property type="entry name" value="HTH_ARAC_FAMILY_2"/>
    <property type="match status" value="1"/>
</dbReference>
<evidence type="ECO:0000313" key="6">
    <source>
        <dbReference type="EMBL" id="MBS2098784.1"/>
    </source>
</evidence>
<reference evidence="6 7" key="1">
    <citation type="journal article" date="2015" name="Int. J. Syst. Evol. Microbiol.">
        <title>Carboxylicivirga linearis sp. nov., isolated from a sea cucumber culture pond.</title>
        <authorList>
            <person name="Wang F.Q."/>
            <person name="Zhou Y.X."/>
            <person name="Lin X.Z."/>
            <person name="Chen G.J."/>
            <person name="Du Z.J."/>
        </authorList>
    </citation>
    <scope>NUCLEOTIDE SEQUENCE [LARGE SCALE GENOMIC DNA]</scope>
    <source>
        <strain evidence="6 7">FB218</strain>
    </source>
</reference>
<evidence type="ECO:0000259" key="5">
    <source>
        <dbReference type="PROSITE" id="PS01124"/>
    </source>
</evidence>
<proteinExistence type="predicted"/>
<keyword evidence="3" id="KW-0804">Transcription</keyword>
<dbReference type="PANTHER" id="PTHR43280">
    <property type="entry name" value="ARAC-FAMILY TRANSCRIPTIONAL REGULATOR"/>
    <property type="match status" value="1"/>
</dbReference>
<dbReference type="Pfam" id="PF12833">
    <property type="entry name" value="HTH_18"/>
    <property type="match status" value="1"/>
</dbReference>
<dbReference type="InterPro" id="IPR019734">
    <property type="entry name" value="TPR_rpt"/>
</dbReference>
<keyword evidence="4" id="KW-0802">TPR repeat</keyword>